<name>A0A090ZKD8_9BACI</name>
<evidence type="ECO:0000313" key="1">
    <source>
        <dbReference type="EMBL" id="KFN04636.1"/>
    </source>
</evidence>
<keyword evidence="4" id="KW-1185">Reference proteome</keyword>
<sequence>MGKKNKSKRFIQQGADAVMKHAEKFPYRGTLADAERAKNNSSFGGV</sequence>
<protein>
    <submittedName>
        <fullName evidence="2">Competence protein</fullName>
    </submittedName>
</protein>
<proteinExistence type="predicted"/>
<organism evidence="1 3">
    <name type="scientific">Bacillus clarus</name>
    <dbReference type="NCBI Taxonomy" id="2338372"/>
    <lineage>
        <taxon>Bacteria</taxon>
        <taxon>Bacillati</taxon>
        <taxon>Bacillota</taxon>
        <taxon>Bacilli</taxon>
        <taxon>Bacillales</taxon>
        <taxon>Bacillaceae</taxon>
        <taxon>Bacillus</taxon>
        <taxon>Bacillus cereus group</taxon>
    </lineage>
</organism>
<dbReference type="Proteomes" id="UP000264294">
    <property type="component" value="Unassembled WGS sequence"/>
</dbReference>
<dbReference type="EMBL" id="JMQC01000008">
    <property type="protein sequence ID" value="KFN04636.1"/>
    <property type="molecule type" value="Genomic_DNA"/>
</dbReference>
<accession>A0A090ZKD8</accession>
<dbReference type="RefSeq" id="WP_042982446.1">
    <property type="nucleotide sequence ID" value="NZ_JMQC01000008.1"/>
</dbReference>
<dbReference type="EMBL" id="QVOD01000032">
    <property type="protein sequence ID" value="RFT64857.1"/>
    <property type="molecule type" value="Genomic_DNA"/>
</dbReference>
<comment type="caution">
    <text evidence="1">The sequence shown here is derived from an EMBL/GenBank/DDBJ whole genome shotgun (WGS) entry which is preliminary data.</text>
</comment>
<reference evidence="2 4" key="2">
    <citation type="submission" date="2018-08" db="EMBL/GenBank/DDBJ databases">
        <title>Bacillus clarus sp. nov. strain PS00077A.</title>
        <authorList>
            <person name="Mendez Acevedo M."/>
            <person name="Carroll L."/>
            <person name="Mukherjee M."/>
            <person name="Wiedmann M."/>
            <person name="Kovac J."/>
        </authorList>
    </citation>
    <scope>NUCLEOTIDE SEQUENCE [LARGE SCALE GENOMIC DNA]</scope>
    <source>
        <strain evidence="2 4">PS00077A</strain>
    </source>
</reference>
<dbReference type="AlphaFoldDB" id="A0A090ZKD8"/>
<dbReference type="PATRIC" id="fig|1405.8.peg.3746"/>
<reference evidence="1 3" key="1">
    <citation type="submission" date="2014-04" db="EMBL/GenBank/DDBJ databases">
        <authorList>
            <person name="Bishop-Lilly K.A."/>
            <person name="Broomall S.M."/>
            <person name="Chain P.S."/>
            <person name="Chertkov O."/>
            <person name="Coyne S.R."/>
            <person name="Daligault H.E."/>
            <person name="Davenport K.W."/>
            <person name="Erkkila T."/>
            <person name="Frey K.G."/>
            <person name="Gibbons H.S."/>
            <person name="Gu W."/>
            <person name="Jaissle J."/>
            <person name="Johnson S.L."/>
            <person name="Koroleva G.I."/>
            <person name="Ladner J.T."/>
            <person name="Lo C.-C."/>
            <person name="Minogue T.D."/>
            <person name="Munk C."/>
            <person name="Palacios G.F."/>
            <person name="Redden C.L."/>
            <person name="Rosenzweig C.N."/>
            <person name="Scholz M.B."/>
            <person name="Teshima H."/>
            <person name="Xu Y."/>
        </authorList>
    </citation>
    <scope>NUCLEOTIDE SEQUENCE [LARGE SCALE GENOMIC DNA]</scope>
    <source>
        <strain evidence="1 3">BHP</strain>
    </source>
</reference>
<evidence type="ECO:0000313" key="2">
    <source>
        <dbReference type="EMBL" id="RFT64857.1"/>
    </source>
</evidence>
<gene>
    <name evidence="2" type="ORF">D0U04_21065</name>
    <name evidence="1" type="ORF">DJ93_3640</name>
</gene>
<dbReference type="STRING" id="1405.B7492_06460"/>
<evidence type="ECO:0000313" key="3">
    <source>
        <dbReference type="Proteomes" id="UP000029389"/>
    </source>
</evidence>
<dbReference type="Proteomes" id="UP000029389">
    <property type="component" value="Unassembled WGS sequence"/>
</dbReference>
<evidence type="ECO:0000313" key="4">
    <source>
        <dbReference type="Proteomes" id="UP000264294"/>
    </source>
</evidence>